<evidence type="ECO:0000313" key="3">
    <source>
        <dbReference type="Proteomes" id="UP001499978"/>
    </source>
</evidence>
<sequence>MTDRDERLTAALAGVNAAIYAYGRLGVQLTGSDAAAARAAEAAHRDQRDALLLALASTGATPPPVAPGYTLPFPVTDRASALRLALDVEERMATLWRAALAPTERADRGVTLNGLTGCARRATGWRIASKVTPATVPYPGRPA</sequence>
<dbReference type="Gene3D" id="1.20.1260.10">
    <property type="match status" value="1"/>
</dbReference>
<dbReference type="InterPro" id="IPR029447">
    <property type="entry name" value="DUF4439"/>
</dbReference>
<reference evidence="2 3" key="1">
    <citation type="journal article" date="2019" name="Int. J. Syst. Evol. Microbiol.">
        <title>The Global Catalogue of Microorganisms (GCM) 10K type strain sequencing project: providing services to taxonomists for standard genome sequencing and annotation.</title>
        <authorList>
            <consortium name="The Broad Institute Genomics Platform"/>
            <consortium name="The Broad Institute Genome Sequencing Center for Infectious Disease"/>
            <person name="Wu L."/>
            <person name="Ma J."/>
        </authorList>
    </citation>
    <scope>NUCLEOTIDE SEQUENCE [LARGE SCALE GENOMIC DNA]</scope>
    <source>
        <strain evidence="2 3">JCM 3367</strain>
    </source>
</reference>
<accession>A0ABN3N379</accession>
<dbReference type="CDD" id="cd00657">
    <property type="entry name" value="Ferritin_like"/>
    <property type="match status" value="1"/>
</dbReference>
<gene>
    <name evidence="2" type="ORF">GCM10010201_06890</name>
</gene>
<organism evidence="2 3">
    <name type="scientific">Pilimelia columellifera subsp. columellifera</name>
    <dbReference type="NCBI Taxonomy" id="706583"/>
    <lineage>
        <taxon>Bacteria</taxon>
        <taxon>Bacillati</taxon>
        <taxon>Actinomycetota</taxon>
        <taxon>Actinomycetes</taxon>
        <taxon>Micromonosporales</taxon>
        <taxon>Micromonosporaceae</taxon>
        <taxon>Pilimelia</taxon>
    </lineage>
</organism>
<dbReference type="SUPFAM" id="SSF47240">
    <property type="entry name" value="Ferritin-like"/>
    <property type="match status" value="1"/>
</dbReference>
<keyword evidence="3" id="KW-1185">Reference proteome</keyword>
<feature type="domain" description="DUF4439" evidence="1">
    <location>
        <begin position="8"/>
        <end position="142"/>
    </location>
</feature>
<dbReference type="RefSeq" id="WP_344168069.1">
    <property type="nucleotide sequence ID" value="NZ_BAAARY010000002.1"/>
</dbReference>
<protein>
    <submittedName>
        <fullName evidence="2">Ferritin-like domain-containing protein</fullName>
    </submittedName>
</protein>
<dbReference type="Proteomes" id="UP001499978">
    <property type="component" value="Unassembled WGS sequence"/>
</dbReference>
<dbReference type="InterPro" id="IPR012347">
    <property type="entry name" value="Ferritin-like"/>
</dbReference>
<evidence type="ECO:0000313" key="2">
    <source>
        <dbReference type="EMBL" id="GAA2513693.1"/>
    </source>
</evidence>
<proteinExistence type="predicted"/>
<comment type="caution">
    <text evidence="2">The sequence shown here is derived from an EMBL/GenBank/DDBJ whole genome shotgun (WGS) entry which is preliminary data.</text>
</comment>
<dbReference type="Pfam" id="PF14530">
    <property type="entry name" value="DUF4439"/>
    <property type="match status" value="1"/>
</dbReference>
<name>A0ABN3N379_9ACTN</name>
<dbReference type="EMBL" id="BAAARY010000002">
    <property type="protein sequence ID" value="GAA2513693.1"/>
    <property type="molecule type" value="Genomic_DNA"/>
</dbReference>
<evidence type="ECO:0000259" key="1">
    <source>
        <dbReference type="Pfam" id="PF14530"/>
    </source>
</evidence>
<dbReference type="InterPro" id="IPR009078">
    <property type="entry name" value="Ferritin-like_SF"/>
</dbReference>